<sequence>MSDQQDASADNGDDVIDDKYFPTSYYFPDTRIRTGTANPKGSTSSRFYSHVGKEINILEATAMDEEDIKSNFNEAINSINDDPASETNSQLSTCLFASFGKKTRGYPSRNEKETTFLSSVYDFFIKPCEDILTFILAEDFQKKLRSLGSSVSRKSASLPKKALLKCRLKNLLKVKLFNCFPSKINSNENDAARKIQTGFAKNSQVLKLSAQEIREAGIQVPNDPEKVYVIKVFDPNMVSINLNMYMPYKEVKKKMTTHFNNELLSYSAIQIQNKHHKPDEQINKPDIYQFGFFKICLKGNDLLKDAESEDLYVASGPGFIMEELSLKPDMEDDFIDESDRASE</sequence>
<dbReference type="GeneID" id="90071559"/>
<keyword evidence="2" id="KW-1185">Reference proteome</keyword>
<dbReference type="Proteomes" id="UP001360560">
    <property type="component" value="Unassembled WGS sequence"/>
</dbReference>
<name>A0AAV5QF55_9ASCO</name>
<gene>
    <name evidence="1" type="ORF">DASC09_009050</name>
</gene>
<protein>
    <submittedName>
        <fullName evidence="1">Uncharacterized protein</fullName>
    </submittedName>
</protein>
<reference evidence="1 2" key="1">
    <citation type="journal article" date="2023" name="Elife">
        <title>Identification of key yeast species and microbe-microbe interactions impacting larval growth of Drosophila in the wild.</title>
        <authorList>
            <person name="Mure A."/>
            <person name="Sugiura Y."/>
            <person name="Maeda R."/>
            <person name="Honda K."/>
            <person name="Sakurai N."/>
            <person name="Takahashi Y."/>
            <person name="Watada M."/>
            <person name="Katoh T."/>
            <person name="Gotoh A."/>
            <person name="Gotoh Y."/>
            <person name="Taniguchi I."/>
            <person name="Nakamura K."/>
            <person name="Hayashi T."/>
            <person name="Katayama T."/>
            <person name="Uemura T."/>
            <person name="Hattori Y."/>
        </authorList>
    </citation>
    <scope>NUCLEOTIDE SEQUENCE [LARGE SCALE GENOMIC DNA]</scope>
    <source>
        <strain evidence="1 2">SC-9</strain>
    </source>
</reference>
<evidence type="ECO:0000313" key="1">
    <source>
        <dbReference type="EMBL" id="GMM33580.1"/>
    </source>
</evidence>
<organism evidence="1 2">
    <name type="scientific">Saccharomycopsis crataegensis</name>
    <dbReference type="NCBI Taxonomy" id="43959"/>
    <lineage>
        <taxon>Eukaryota</taxon>
        <taxon>Fungi</taxon>
        <taxon>Dikarya</taxon>
        <taxon>Ascomycota</taxon>
        <taxon>Saccharomycotina</taxon>
        <taxon>Saccharomycetes</taxon>
        <taxon>Saccharomycopsidaceae</taxon>
        <taxon>Saccharomycopsis</taxon>
    </lineage>
</organism>
<evidence type="ECO:0000313" key="2">
    <source>
        <dbReference type="Proteomes" id="UP001360560"/>
    </source>
</evidence>
<accession>A0AAV5QF55</accession>
<dbReference type="AlphaFoldDB" id="A0AAV5QF55"/>
<proteinExistence type="predicted"/>
<dbReference type="EMBL" id="BTFZ01000002">
    <property type="protein sequence ID" value="GMM33580.1"/>
    <property type="molecule type" value="Genomic_DNA"/>
</dbReference>
<comment type="caution">
    <text evidence="1">The sequence shown here is derived from an EMBL/GenBank/DDBJ whole genome shotgun (WGS) entry which is preliminary data.</text>
</comment>
<dbReference type="RefSeq" id="XP_064850580.1">
    <property type="nucleotide sequence ID" value="XM_064994508.1"/>
</dbReference>